<proteinExistence type="predicted"/>
<sequence length="123" mass="14500">LKICELYDFFYKKSQSESFVQVPTTAVHYIHFEIIDADCRNGFSDLYSVFYKMPPNRKVTQVSTVVKIVYIELLLQNFSLEKWLKLRFKLGENRFIFKLLLPDNKDIVSSLSYGLLRAAVLYE</sequence>
<accession>A0A915KC59</accession>
<evidence type="ECO:0000313" key="1">
    <source>
        <dbReference type="Proteomes" id="UP000887565"/>
    </source>
</evidence>
<dbReference type="Proteomes" id="UP000887565">
    <property type="component" value="Unplaced"/>
</dbReference>
<keyword evidence="1" id="KW-1185">Reference proteome</keyword>
<protein>
    <submittedName>
        <fullName evidence="2">Maturase K</fullName>
    </submittedName>
</protein>
<dbReference type="WBParaSite" id="nRc.2.0.1.t36368-RA">
    <property type="protein sequence ID" value="nRc.2.0.1.t36368-RA"/>
    <property type="gene ID" value="nRc.2.0.1.g36368"/>
</dbReference>
<reference evidence="2" key="1">
    <citation type="submission" date="2022-11" db="UniProtKB">
        <authorList>
            <consortium name="WormBaseParasite"/>
        </authorList>
    </citation>
    <scope>IDENTIFICATION</scope>
</reference>
<organism evidence="1 2">
    <name type="scientific">Romanomermis culicivorax</name>
    <name type="common">Nematode worm</name>
    <dbReference type="NCBI Taxonomy" id="13658"/>
    <lineage>
        <taxon>Eukaryota</taxon>
        <taxon>Metazoa</taxon>
        <taxon>Ecdysozoa</taxon>
        <taxon>Nematoda</taxon>
        <taxon>Enoplea</taxon>
        <taxon>Dorylaimia</taxon>
        <taxon>Mermithida</taxon>
        <taxon>Mermithoidea</taxon>
        <taxon>Mermithidae</taxon>
        <taxon>Romanomermis</taxon>
    </lineage>
</organism>
<name>A0A915KC59_ROMCU</name>
<dbReference type="AlphaFoldDB" id="A0A915KC59"/>
<evidence type="ECO:0000313" key="2">
    <source>
        <dbReference type="WBParaSite" id="nRc.2.0.1.t36368-RA"/>
    </source>
</evidence>